<evidence type="ECO:0000256" key="11">
    <source>
        <dbReference type="ARBA" id="ARBA00024037"/>
    </source>
</evidence>
<keyword evidence="10" id="KW-0539">Nucleus</keyword>
<dbReference type="CDD" id="cd04038">
    <property type="entry name" value="C2_ArfGAP"/>
    <property type="match status" value="1"/>
</dbReference>
<comment type="subcellular location">
    <subcellularLocation>
        <location evidence="2">Cell membrane</location>
    </subcellularLocation>
    <subcellularLocation>
        <location evidence="1">Nucleus</location>
    </subcellularLocation>
</comment>
<dbReference type="InterPro" id="IPR035892">
    <property type="entry name" value="C2_domain_sf"/>
</dbReference>
<dbReference type="PANTHER" id="PTHR45933">
    <property type="entry name" value="PROTEIN C2-DOMAIN ABA-RELATED 4"/>
    <property type="match status" value="1"/>
</dbReference>
<evidence type="ECO:0000313" key="14">
    <source>
        <dbReference type="Proteomes" id="UP001630127"/>
    </source>
</evidence>
<dbReference type="SMART" id="SM00239">
    <property type="entry name" value="C2"/>
    <property type="match status" value="1"/>
</dbReference>
<dbReference type="Pfam" id="PF00168">
    <property type="entry name" value="C2"/>
    <property type="match status" value="1"/>
</dbReference>
<evidence type="ECO:0000256" key="7">
    <source>
        <dbReference type="ARBA" id="ARBA00022837"/>
    </source>
</evidence>
<evidence type="ECO:0000256" key="8">
    <source>
        <dbReference type="ARBA" id="ARBA00023121"/>
    </source>
</evidence>
<evidence type="ECO:0000256" key="3">
    <source>
        <dbReference type="ARBA" id="ARBA00022468"/>
    </source>
</evidence>
<dbReference type="GO" id="GO:0005096">
    <property type="term" value="F:GTPase activator activity"/>
    <property type="evidence" value="ECO:0007669"/>
    <property type="project" value="UniProtKB-KW"/>
</dbReference>
<comment type="similarity">
    <text evidence="11">Belongs to the plant CAR protein family.</text>
</comment>
<evidence type="ECO:0000256" key="10">
    <source>
        <dbReference type="ARBA" id="ARBA00023242"/>
    </source>
</evidence>
<name>A0ABD2Y658_9GENT</name>
<protein>
    <recommendedName>
        <fullName evidence="12">C2 domain-containing protein</fullName>
    </recommendedName>
</protein>
<dbReference type="GO" id="GO:0008289">
    <property type="term" value="F:lipid binding"/>
    <property type="evidence" value="ECO:0007669"/>
    <property type="project" value="UniProtKB-KW"/>
</dbReference>
<keyword evidence="14" id="KW-1185">Reference proteome</keyword>
<dbReference type="InterPro" id="IPR000008">
    <property type="entry name" value="C2_dom"/>
</dbReference>
<feature type="domain" description="C2" evidence="12">
    <location>
        <begin position="1"/>
        <end position="107"/>
    </location>
</feature>
<dbReference type="AlphaFoldDB" id="A0ABD2Y658"/>
<evidence type="ECO:0000259" key="12">
    <source>
        <dbReference type="PROSITE" id="PS50004"/>
    </source>
</evidence>
<keyword evidence="5" id="KW-0938">Abscisic acid signaling pathway</keyword>
<keyword evidence="8" id="KW-0446">Lipid-binding</keyword>
<keyword evidence="3" id="KW-0343">GTPase activation</keyword>
<evidence type="ECO:0000256" key="4">
    <source>
        <dbReference type="ARBA" id="ARBA00022475"/>
    </source>
</evidence>
<organism evidence="13 14">
    <name type="scientific">Cinchona calisaya</name>
    <dbReference type="NCBI Taxonomy" id="153742"/>
    <lineage>
        <taxon>Eukaryota</taxon>
        <taxon>Viridiplantae</taxon>
        <taxon>Streptophyta</taxon>
        <taxon>Embryophyta</taxon>
        <taxon>Tracheophyta</taxon>
        <taxon>Spermatophyta</taxon>
        <taxon>Magnoliopsida</taxon>
        <taxon>eudicotyledons</taxon>
        <taxon>Gunneridae</taxon>
        <taxon>Pentapetalae</taxon>
        <taxon>asterids</taxon>
        <taxon>lamiids</taxon>
        <taxon>Gentianales</taxon>
        <taxon>Rubiaceae</taxon>
        <taxon>Cinchonoideae</taxon>
        <taxon>Cinchoneae</taxon>
        <taxon>Cinchona</taxon>
    </lineage>
</organism>
<accession>A0ABD2Y658</accession>
<evidence type="ECO:0000256" key="9">
    <source>
        <dbReference type="ARBA" id="ARBA00023136"/>
    </source>
</evidence>
<dbReference type="SUPFAM" id="SSF49562">
    <property type="entry name" value="C2 domain (Calcium/lipid-binding domain, CaLB)"/>
    <property type="match status" value="1"/>
</dbReference>
<evidence type="ECO:0000256" key="6">
    <source>
        <dbReference type="ARBA" id="ARBA00022723"/>
    </source>
</evidence>
<dbReference type="InterPro" id="IPR044562">
    <property type="entry name" value="CAR1-11"/>
</dbReference>
<dbReference type="Proteomes" id="UP001630127">
    <property type="component" value="Unassembled WGS sequence"/>
</dbReference>
<comment type="caution">
    <text evidence="13">The sequence shown here is derived from an EMBL/GenBank/DDBJ whole genome shotgun (WGS) entry which is preliminary data.</text>
</comment>
<reference evidence="13 14" key="1">
    <citation type="submission" date="2024-11" db="EMBL/GenBank/DDBJ databases">
        <title>A near-complete genome assembly of Cinchona calisaya.</title>
        <authorList>
            <person name="Lian D.C."/>
            <person name="Zhao X.W."/>
            <person name="Wei L."/>
        </authorList>
    </citation>
    <scope>NUCLEOTIDE SEQUENCE [LARGE SCALE GENOMIC DNA]</scope>
    <source>
        <tissue evidence="13">Nenye</tissue>
    </source>
</reference>
<keyword evidence="4" id="KW-1003">Cell membrane</keyword>
<keyword evidence="9" id="KW-0472">Membrane</keyword>
<dbReference type="GO" id="GO:0009738">
    <property type="term" value="P:abscisic acid-activated signaling pathway"/>
    <property type="evidence" value="ECO:0007669"/>
    <property type="project" value="UniProtKB-KW"/>
</dbReference>
<dbReference type="GO" id="GO:0005886">
    <property type="term" value="C:plasma membrane"/>
    <property type="evidence" value="ECO:0007669"/>
    <property type="project" value="UniProtKB-SubCell"/>
</dbReference>
<dbReference type="PROSITE" id="PS50004">
    <property type="entry name" value="C2"/>
    <property type="match status" value="1"/>
</dbReference>
<dbReference type="Gene3D" id="2.60.40.150">
    <property type="entry name" value="C2 domain"/>
    <property type="match status" value="1"/>
</dbReference>
<proteinExistence type="inferred from homology"/>
<keyword evidence="6" id="KW-0479">Metal-binding</keyword>
<dbReference type="GO" id="GO:0005634">
    <property type="term" value="C:nucleus"/>
    <property type="evidence" value="ECO:0007669"/>
    <property type="project" value="UniProtKB-SubCell"/>
</dbReference>
<keyword evidence="7" id="KW-0106">Calcium</keyword>
<evidence type="ECO:0000256" key="5">
    <source>
        <dbReference type="ARBA" id="ARBA00022682"/>
    </source>
</evidence>
<evidence type="ECO:0000256" key="1">
    <source>
        <dbReference type="ARBA" id="ARBA00004123"/>
    </source>
</evidence>
<dbReference type="GO" id="GO:0046872">
    <property type="term" value="F:metal ion binding"/>
    <property type="evidence" value="ECO:0007669"/>
    <property type="project" value="UniProtKB-KW"/>
</dbReference>
<dbReference type="PANTHER" id="PTHR45933:SF12">
    <property type="entry name" value="PROTEIN C2-DOMAIN ABA-RELATED 9"/>
    <property type="match status" value="1"/>
</dbReference>
<evidence type="ECO:0000313" key="13">
    <source>
        <dbReference type="EMBL" id="KAL3501907.1"/>
    </source>
</evidence>
<sequence>MDSYGLLRIQVRRGINLAVRDTVSQTSDPYVVISHAGQKVKTNVVNKNCNPVWNENLTLSLKDPNVPIILSVFDKDTFTVDDAMGNAEIDIKPFLECLKMGLQQLPDGTKVDRVQPSRNNCLADESCIVWNQGKMSQKMLLRLKNVECGEIEVQIEWLDFPGFRGSN</sequence>
<dbReference type="EMBL" id="JBJUIK010000015">
    <property type="protein sequence ID" value="KAL3501907.1"/>
    <property type="molecule type" value="Genomic_DNA"/>
</dbReference>
<gene>
    <name evidence="13" type="ORF">ACH5RR_036356</name>
</gene>
<evidence type="ECO:0000256" key="2">
    <source>
        <dbReference type="ARBA" id="ARBA00004236"/>
    </source>
</evidence>